<feature type="compositionally biased region" description="Gly residues" evidence="1">
    <location>
        <begin position="1"/>
        <end position="10"/>
    </location>
</feature>
<protein>
    <submittedName>
        <fullName evidence="2">RNA-dependent RNA polymerase family protein</fullName>
    </submittedName>
</protein>
<keyword evidence="2" id="KW-0548">Nucleotidyltransferase</keyword>
<keyword evidence="2" id="KW-0808">Transferase</keyword>
<evidence type="ECO:0000256" key="1">
    <source>
        <dbReference type="SAM" id="MobiDB-lite"/>
    </source>
</evidence>
<evidence type="ECO:0000313" key="2">
    <source>
        <dbReference type="EMBL" id="BBH05347.1"/>
    </source>
</evidence>
<keyword evidence="2" id="KW-0696">RNA-directed RNA polymerase</keyword>
<dbReference type="EMBL" id="AP019302">
    <property type="protein sequence ID" value="BBH05347.1"/>
    <property type="molecule type" value="Genomic_DNA"/>
</dbReference>
<accession>A0A4Y1RN92</accession>
<feature type="region of interest" description="Disordered" evidence="1">
    <location>
        <begin position="42"/>
        <end position="66"/>
    </location>
</feature>
<organism evidence="2">
    <name type="scientific">Prunus dulcis</name>
    <name type="common">Almond</name>
    <name type="synonym">Amygdalus dulcis</name>
    <dbReference type="NCBI Taxonomy" id="3755"/>
    <lineage>
        <taxon>Eukaryota</taxon>
        <taxon>Viridiplantae</taxon>
        <taxon>Streptophyta</taxon>
        <taxon>Embryophyta</taxon>
        <taxon>Tracheophyta</taxon>
        <taxon>Spermatophyta</taxon>
        <taxon>Magnoliopsida</taxon>
        <taxon>eudicotyledons</taxon>
        <taxon>Gunneridae</taxon>
        <taxon>Pentapetalae</taxon>
        <taxon>rosids</taxon>
        <taxon>fabids</taxon>
        <taxon>Rosales</taxon>
        <taxon>Rosaceae</taxon>
        <taxon>Amygdaloideae</taxon>
        <taxon>Amygdaleae</taxon>
        <taxon>Prunus</taxon>
    </lineage>
</organism>
<feature type="non-terminal residue" evidence="2">
    <location>
        <position position="1"/>
    </location>
</feature>
<name>A0A4Y1RN92_PRUDU</name>
<dbReference type="AlphaFoldDB" id="A0A4Y1RN92"/>
<gene>
    <name evidence="2" type="ORF">Prudu_016710</name>
</gene>
<sequence length="336" mass="36789">RAPPATGGGVRTAVESPTFPDPSPPAARLCWPKITEKLREFTETSRPPISLLRPPFPSTQAPGPGRPAGEIFRRSSELGPGAVACTRHPPPGHRNFRAFWLKNVGMGDSAEISVEVKVKILRKMANRSFVPDICQVSDTHGFDSNSKAEFDSGPVSADHIGLQFTHLWNFRTIFNNNGKRMNKINKGKKDNIELAVGSSFLLLDLHKTIPAVGAVGLHEGMAARGSLNPFFKSIVVGSWAPHHMGGLSWAVAFGLRAPPNLGPGNMSGTIHLGFCLDWFFGHSLYMVGEGTTIVLWKRYVPLIILNSQVLARFSTLFYIGLGHRDMLLDITHNREN</sequence>
<proteinExistence type="predicted"/>
<feature type="region of interest" description="Disordered" evidence="1">
    <location>
        <begin position="1"/>
        <end position="27"/>
    </location>
</feature>
<reference evidence="2" key="1">
    <citation type="journal article" date="2019" name="Science">
        <title>Mutation of a bHLH transcription factor allowed almond domestication.</title>
        <authorList>
            <person name="Sanchez-Perez R."/>
            <person name="Pavan S."/>
            <person name="Mazzeo R."/>
            <person name="Moldovan C."/>
            <person name="Aiese Cigliano R."/>
            <person name="Del Cueto J."/>
            <person name="Ricciardi F."/>
            <person name="Lotti C."/>
            <person name="Ricciardi L."/>
            <person name="Dicenta F."/>
            <person name="Lopez-Marques R.L."/>
            <person name="Lindberg Moller B."/>
        </authorList>
    </citation>
    <scope>NUCLEOTIDE SEQUENCE</scope>
</reference>
<dbReference type="GO" id="GO:0003968">
    <property type="term" value="F:RNA-directed RNA polymerase activity"/>
    <property type="evidence" value="ECO:0007669"/>
    <property type="project" value="UniProtKB-KW"/>
</dbReference>